<dbReference type="Pfam" id="PF00023">
    <property type="entry name" value="Ank"/>
    <property type="match status" value="1"/>
</dbReference>
<dbReference type="PROSITE" id="PS50088">
    <property type="entry name" value="ANK_REPEAT"/>
    <property type="match status" value="1"/>
</dbReference>
<dbReference type="InterPro" id="IPR002110">
    <property type="entry name" value="Ankyrin_rpt"/>
</dbReference>
<dbReference type="EMBL" id="CP029145">
    <property type="protein sequence ID" value="AWM32103.1"/>
    <property type="molecule type" value="Genomic_DNA"/>
</dbReference>
<evidence type="ECO:0000313" key="2">
    <source>
        <dbReference type="EMBL" id="AWM32103.1"/>
    </source>
</evidence>
<reference evidence="3" key="1">
    <citation type="submission" date="2018-04" db="EMBL/GenBank/DDBJ databases">
        <title>Complete genome of Antarctic heterotrophic bacterium Hymenobacter nivis.</title>
        <authorList>
            <person name="Terashima M."/>
        </authorList>
    </citation>
    <scope>NUCLEOTIDE SEQUENCE [LARGE SCALE GENOMIC DNA]</scope>
    <source>
        <strain evidence="3">NBRC 111535</strain>
    </source>
</reference>
<dbReference type="KEGG" id="hnv:DDQ68_04410"/>
<dbReference type="PROSITE" id="PS50297">
    <property type="entry name" value="ANK_REP_REGION"/>
    <property type="match status" value="1"/>
</dbReference>
<feature type="repeat" description="ANK" evidence="1">
    <location>
        <begin position="20"/>
        <end position="52"/>
    </location>
</feature>
<proteinExistence type="predicted"/>
<sequence>MAVDKAYLTACRVAPPKKDDGQSGLQVAFKAGQFAVAELLIEQGADVNFQETSAVNAWTAPVLHDAIRAALFSTWSLQPDTNTFDQALAALRLLLARGASPQAQDSYGNAGLPRGVLDARQVLEHPQAAVKQPVLLQQVRLVFATLLAAGAEGYRLHCPSTRQ</sequence>
<gene>
    <name evidence="2" type="ORF">DDQ68_04410</name>
</gene>
<evidence type="ECO:0000313" key="3">
    <source>
        <dbReference type="Proteomes" id="UP000245999"/>
    </source>
</evidence>
<evidence type="ECO:0000256" key="1">
    <source>
        <dbReference type="PROSITE-ProRule" id="PRU00023"/>
    </source>
</evidence>
<keyword evidence="1" id="KW-0040">ANK repeat</keyword>
<dbReference type="InterPro" id="IPR036770">
    <property type="entry name" value="Ankyrin_rpt-contain_sf"/>
</dbReference>
<dbReference type="AlphaFoldDB" id="A0A2Z3GEZ2"/>
<name>A0A2Z3GEZ2_9BACT</name>
<dbReference type="SUPFAM" id="SSF48403">
    <property type="entry name" value="Ankyrin repeat"/>
    <property type="match status" value="1"/>
</dbReference>
<dbReference type="OrthoDB" id="407974at2"/>
<dbReference type="Gene3D" id="1.25.40.20">
    <property type="entry name" value="Ankyrin repeat-containing domain"/>
    <property type="match status" value="1"/>
</dbReference>
<protein>
    <submittedName>
        <fullName evidence="2">Uncharacterized protein</fullName>
    </submittedName>
</protein>
<keyword evidence="3" id="KW-1185">Reference proteome</keyword>
<dbReference type="Proteomes" id="UP000245999">
    <property type="component" value="Chromosome"/>
</dbReference>
<organism evidence="2 3">
    <name type="scientific">Hymenobacter nivis</name>
    <dbReference type="NCBI Taxonomy" id="1850093"/>
    <lineage>
        <taxon>Bacteria</taxon>
        <taxon>Pseudomonadati</taxon>
        <taxon>Bacteroidota</taxon>
        <taxon>Cytophagia</taxon>
        <taxon>Cytophagales</taxon>
        <taxon>Hymenobacteraceae</taxon>
        <taxon>Hymenobacter</taxon>
    </lineage>
</organism>
<accession>A0A2Z3GEZ2</accession>